<dbReference type="Proteomes" id="UP000199344">
    <property type="component" value="Unassembled WGS sequence"/>
</dbReference>
<organism evidence="6 7">
    <name type="scientific">Paracoccus isoporae</name>
    <dbReference type="NCBI Taxonomy" id="591205"/>
    <lineage>
        <taxon>Bacteria</taxon>
        <taxon>Pseudomonadati</taxon>
        <taxon>Pseudomonadota</taxon>
        <taxon>Alphaproteobacteria</taxon>
        <taxon>Rhodobacterales</taxon>
        <taxon>Paracoccaceae</taxon>
        <taxon>Paracoccus</taxon>
    </lineage>
</organism>
<dbReference type="GO" id="GO:0008486">
    <property type="term" value="F:diphosphoinositol-polyphosphate diphosphatase activity"/>
    <property type="evidence" value="ECO:0007669"/>
    <property type="project" value="TreeGrafter"/>
</dbReference>
<name>A0A1G6Z3M5_9RHOB</name>
<keyword evidence="2" id="KW-0479">Metal-binding</keyword>
<evidence type="ECO:0000313" key="6">
    <source>
        <dbReference type="EMBL" id="SDD97364.1"/>
    </source>
</evidence>
<dbReference type="GO" id="GO:1901911">
    <property type="term" value="P:adenosine 5'-(hexahydrogen pentaphosphate) catabolic process"/>
    <property type="evidence" value="ECO:0007669"/>
    <property type="project" value="TreeGrafter"/>
</dbReference>
<dbReference type="SUPFAM" id="SSF55811">
    <property type="entry name" value="Nudix"/>
    <property type="match status" value="1"/>
</dbReference>
<evidence type="ECO:0000256" key="4">
    <source>
        <dbReference type="ARBA" id="ARBA00022842"/>
    </source>
</evidence>
<dbReference type="GO" id="GO:0034431">
    <property type="term" value="F:bis(5'-adenosyl)-hexaphosphatase activity"/>
    <property type="evidence" value="ECO:0007669"/>
    <property type="project" value="TreeGrafter"/>
</dbReference>
<gene>
    <name evidence="6" type="ORF">SAMN05421538_103152</name>
</gene>
<dbReference type="RefSeq" id="WP_090522216.1">
    <property type="nucleotide sequence ID" value="NZ_FNAH01000003.1"/>
</dbReference>
<evidence type="ECO:0000256" key="1">
    <source>
        <dbReference type="ARBA" id="ARBA00001946"/>
    </source>
</evidence>
<evidence type="ECO:0000256" key="2">
    <source>
        <dbReference type="ARBA" id="ARBA00022723"/>
    </source>
</evidence>
<comment type="cofactor">
    <cofactor evidence="1">
        <name>Mg(2+)</name>
        <dbReference type="ChEBI" id="CHEBI:18420"/>
    </cofactor>
</comment>
<dbReference type="InterPro" id="IPR000086">
    <property type="entry name" value="NUDIX_hydrolase_dom"/>
</dbReference>
<keyword evidence="7" id="KW-1185">Reference proteome</keyword>
<dbReference type="GO" id="GO:0005737">
    <property type="term" value="C:cytoplasm"/>
    <property type="evidence" value="ECO:0007669"/>
    <property type="project" value="TreeGrafter"/>
</dbReference>
<dbReference type="InterPro" id="IPR047198">
    <property type="entry name" value="DDP-like_NUDIX"/>
</dbReference>
<sequence>MTNAFRLALGRILGSRPPALQVGALCVHRVTGQVLLITSRDTGRWIIPKGWPMNGHSVGDAALREAWEEAGVRGAVSREAFGHYGYMKRLGDGLSTPIRVQVHLVEVDDLATEFPESAERDRQWFAPADAASRVEEAELKSLFHKLKA</sequence>
<dbReference type="PANTHER" id="PTHR12629:SF0">
    <property type="entry name" value="DIPHOSPHOINOSITOL-POLYPHOSPHATE DIPHOSPHATASE"/>
    <property type="match status" value="1"/>
</dbReference>
<dbReference type="OrthoDB" id="7066910at2"/>
<accession>A0A1G6Z3M5</accession>
<dbReference type="GO" id="GO:0034432">
    <property type="term" value="F:bis(5'-adenosyl)-pentaphosphatase activity"/>
    <property type="evidence" value="ECO:0007669"/>
    <property type="project" value="TreeGrafter"/>
</dbReference>
<dbReference type="GO" id="GO:1901907">
    <property type="term" value="P:diadenosine pentaphosphate catabolic process"/>
    <property type="evidence" value="ECO:0007669"/>
    <property type="project" value="TreeGrafter"/>
</dbReference>
<feature type="domain" description="Nudix hydrolase" evidence="5">
    <location>
        <begin position="17"/>
        <end position="147"/>
    </location>
</feature>
<evidence type="ECO:0000259" key="5">
    <source>
        <dbReference type="PROSITE" id="PS51462"/>
    </source>
</evidence>
<dbReference type="CDD" id="cd04666">
    <property type="entry name" value="NUDIX_DIPP2_like_Nudt4"/>
    <property type="match status" value="1"/>
</dbReference>
<evidence type="ECO:0000313" key="7">
    <source>
        <dbReference type="Proteomes" id="UP000199344"/>
    </source>
</evidence>
<dbReference type="Pfam" id="PF00293">
    <property type="entry name" value="NUDIX"/>
    <property type="match status" value="1"/>
</dbReference>
<proteinExistence type="predicted"/>
<protein>
    <submittedName>
        <fullName evidence="6">ADP-ribose pyrophosphatase YjhB, NUDIX family</fullName>
    </submittedName>
</protein>
<dbReference type="GO" id="GO:0000298">
    <property type="term" value="F:endopolyphosphatase activity"/>
    <property type="evidence" value="ECO:0007669"/>
    <property type="project" value="TreeGrafter"/>
</dbReference>
<dbReference type="PROSITE" id="PS51462">
    <property type="entry name" value="NUDIX"/>
    <property type="match status" value="1"/>
</dbReference>
<dbReference type="EMBL" id="FNAH01000003">
    <property type="protein sequence ID" value="SDD97364.1"/>
    <property type="molecule type" value="Genomic_DNA"/>
</dbReference>
<dbReference type="InterPro" id="IPR015797">
    <property type="entry name" value="NUDIX_hydrolase-like_dom_sf"/>
</dbReference>
<dbReference type="AlphaFoldDB" id="A0A1G6Z3M5"/>
<dbReference type="GO" id="GO:0071543">
    <property type="term" value="P:diphosphoinositol polyphosphate metabolic process"/>
    <property type="evidence" value="ECO:0007669"/>
    <property type="project" value="TreeGrafter"/>
</dbReference>
<evidence type="ECO:0000256" key="3">
    <source>
        <dbReference type="ARBA" id="ARBA00022801"/>
    </source>
</evidence>
<keyword evidence="3" id="KW-0378">Hydrolase</keyword>
<dbReference type="PANTHER" id="PTHR12629">
    <property type="entry name" value="DIPHOSPHOINOSITOL POLYPHOSPHATE PHOSPHOHYDROLASE"/>
    <property type="match status" value="1"/>
</dbReference>
<dbReference type="Gene3D" id="3.90.79.10">
    <property type="entry name" value="Nucleoside Triphosphate Pyrophosphohydrolase"/>
    <property type="match status" value="1"/>
</dbReference>
<dbReference type="STRING" id="591205.SAMN05421538_103152"/>
<keyword evidence="4" id="KW-0460">Magnesium</keyword>
<reference evidence="6 7" key="1">
    <citation type="submission" date="2016-10" db="EMBL/GenBank/DDBJ databases">
        <authorList>
            <person name="de Groot N.N."/>
        </authorList>
    </citation>
    <scope>NUCLEOTIDE SEQUENCE [LARGE SCALE GENOMIC DNA]</scope>
    <source>
        <strain evidence="6 7">DSM 22220</strain>
    </source>
</reference>
<dbReference type="GO" id="GO:0046872">
    <property type="term" value="F:metal ion binding"/>
    <property type="evidence" value="ECO:0007669"/>
    <property type="project" value="UniProtKB-KW"/>
</dbReference>
<dbReference type="GO" id="GO:1901909">
    <property type="term" value="P:diadenosine hexaphosphate catabolic process"/>
    <property type="evidence" value="ECO:0007669"/>
    <property type="project" value="TreeGrafter"/>
</dbReference>